<dbReference type="GO" id="GO:0016491">
    <property type="term" value="F:oxidoreductase activity"/>
    <property type="evidence" value="ECO:0007669"/>
    <property type="project" value="UniProtKB-KW"/>
</dbReference>
<evidence type="ECO:0000313" key="2">
    <source>
        <dbReference type="EMBL" id="CCK75735.1"/>
    </source>
</evidence>
<dbReference type="HOGENOM" id="CLU_010194_44_5_6"/>
<evidence type="ECO:0000256" key="1">
    <source>
        <dbReference type="ARBA" id="ARBA00023002"/>
    </source>
</evidence>
<name>R4YM34_OLEAN</name>
<dbReference type="STRING" id="698738.OLEAN_C15590"/>
<proteinExistence type="predicted"/>
<evidence type="ECO:0000313" key="3">
    <source>
        <dbReference type="Proteomes" id="UP000032749"/>
    </source>
</evidence>
<gene>
    <name evidence="2" type="ORF">OLEAN_C15590</name>
</gene>
<dbReference type="Gene3D" id="3.40.50.720">
    <property type="entry name" value="NAD(P)-binding Rossmann-like Domain"/>
    <property type="match status" value="1"/>
</dbReference>
<dbReference type="PRINTS" id="PR00081">
    <property type="entry name" value="GDHRDH"/>
</dbReference>
<organism evidence="2 3">
    <name type="scientific">Oleispira antarctica RB-8</name>
    <dbReference type="NCBI Taxonomy" id="698738"/>
    <lineage>
        <taxon>Bacteria</taxon>
        <taxon>Pseudomonadati</taxon>
        <taxon>Pseudomonadota</taxon>
        <taxon>Gammaproteobacteria</taxon>
        <taxon>Oceanospirillales</taxon>
        <taxon>Oceanospirillaceae</taxon>
        <taxon>Oleispira</taxon>
    </lineage>
</organism>
<dbReference type="PANTHER" id="PTHR43157:SF31">
    <property type="entry name" value="PHOSPHATIDYLINOSITOL-GLYCAN BIOSYNTHESIS CLASS F PROTEIN"/>
    <property type="match status" value="1"/>
</dbReference>
<protein>
    <submittedName>
        <fullName evidence="2">Short chain dehydrogenase</fullName>
        <ecNumber evidence="2">1.1.1.-</ecNumber>
    </submittedName>
</protein>
<dbReference type="InterPro" id="IPR002347">
    <property type="entry name" value="SDR_fam"/>
</dbReference>
<dbReference type="OrthoDB" id="109589at2"/>
<dbReference type="EMBL" id="FO203512">
    <property type="protein sequence ID" value="CCK75735.1"/>
    <property type="molecule type" value="Genomic_DNA"/>
</dbReference>
<dbReference type="PANTHER" id="PTHR43157">
    <property type="entry name" value="PHOSPHATIDYLINOSITOL-GLYCAN BIOSYNTHESIS CLASS F PROTEIN-RELATED"/>
    <property type="match status" value="1"/>
</dbReference>
<accession>R4YM34</accession>
<dbReference type="Pfam" id="PF00106">
    <property type="entry name" value="adh_short"/>
    <property type="match status" value="1"/>
</dbReference>
<dbReference type="AlphaFoldDB" id="R4YM34"/>
<dbReference type="KEGG" id="oai:OLEAN_C15590"/>
<dbReference type="SUPFAM" id="SSF51735">
    <property type="entry name" value="NAD(P)-binding Rossmann-fold domains"/>
    <property type="match status" value="1"/>
</dbReference>
<sequence length="314" mass="34418">MKKLGARSSTSDVLQNKDLTGRTVVITGSNCGIGFEAAQALAGAGAKIIFACRNTEKGEEALRRCKALHPKSELAFFPLDLASVESIKHFAEAVKDETIDTLICNAGLVPTSYQETKEGLEMTVGVCHFGHFLLTQLLLPQLLKTKAPRVIMVSSESHRMPAKLNFNKFPLKKTDTFFPFMAYGQAKLCNALFANELQRRYQDKGLTACSLHPGALITTSFGRDSGFLSLLFKLVSPLTKNPNQGAATTVYCASHEKTDELAGRYFSHCKPVRSTKEANNPETARKLWEVSEEWMKGLKSSTAEATKENATECA</sequence>
<dbReference type="EC" id="1.1.1.-" evidence="2"/>
<dbReference type="FunFam" id="3.40.50.720:FF:000353">
    <property type="entry name" value="WW domain-containing oxidoreductase"/>
    <property type="match status" value="1"/>
</dbReference>
<reference evidence="2 3" key="1">
    <citation type="journal article" date="2013" name="Nat. Commun.">
        <title>Genome sequence and functional genomic analysis of the oil-degrading bacterium Oleispira antarctica.</title>
        <authorList>
            <person name="Kube M."/>
            <person name="Chernikova T.N."/>
            <person name="Al-Ramahi Y."/>
            <person name="Beloqui A."/>
            <person name="Lopez-Cortez N."/>
            <person name="Guazzaroni M.E."/>
            <person name="Heipieper H.J."/>
            <person name="Klages S."/>
            <person name="Kotsyurbenko O.R."/>
            <person name="Langer I."/>
            <person name="Nechitaylo T.Y."/>
            <person name="Lunsdorf H."/>
            <person name="Fernandez M."/>
            <person name="Juarez S."/>
            <person name="Ciordia S."/>
            <person name="Singer A."/>
            <person name="Kagan O."/>
            <person name="Egorova O."/>
            <person name="Petit P.A."/>
            <person name="Stogios P."/>
            <person name="Kim Y."/>
            <person name="Tchigvintsev A."/>
            <person name="Flick R."/>
            <person name="Denaro R."/>
            <person name="Genovese M."/>
            <person name="Albar J.P."/>
            <person name="Reva O.N."/>
            <person name="Martinez-Gomariz M."/>
            <person name="Tran H."/>
            <person name="Ferrer M."/>
            <person name="Savchenko A."/>
            <person name="Yakunin A.F."/>
            <person name="Yakimov M.M."/>
            <person name="Golyshina O.V."/>
            <person name="Reinhardt R."/>
            <person name="Golyshin P.N."/>
        </authorList>
    </citation>
    <scope>NUCLEOTIDE SEQUENCE [LARGE SCALE GENOMIC DNA]</scope>
</reference>
<dbReference type="InterPro" id="IPR036291">
    <property type="entry name" value="NAD(P)-bd_dom_sf"/>
</dbReference>
<dbReference type="Proteomes" id="UP000032749">
    <property type="component" value="Chromosome"/>
</dbReference>
<keyword evidence="3" id="KW-1185">Reference proteome</keyword>
<keyword evidence="1 2" id="KW-0560">Oxidoreductase</keyword>